<reference evidence="3 4" key="1">
    <citation type="submission" date="2019-08" db="EMBL/GenBank/DDBJ databases">
        <title>Lentzea from Indian Himalayas.</title>
        <authorList>
            <person name="Mandal S."/>
            <person name="Mallick Gupta A."/>
            <person name="Maiti P.K."/>
            <person name="Sarkar J."/>
            <person name="Mandal S."/>
        </authorList>
    </citation>
    <scope>NUCLEOTIDE SEQUENCE [LARGE SCALE GENOMIC DNA]</scope>
    <source>
        <strain evidence="3 4">PSKA42</strain>
    </source>
</reference>
<feature type="transmembrane region" description="Helical" evidence="2">
    <location>
        <begin position="76"/>
        <end position="93"/>
    </location>
</feature>
<evidence type="ECO:0000313" key="4">
    <source>
        <dbReference type="Proteomes" id="UP001515943"/>
    </source>
</evidence>
<evidence type="ECO:0000256" key="1">
    <source>
        <dbReference type="SAM" id="MobiDB-lite"/>
    </source>
</evidence>
<comment type="caution">
    <text evidence="3">The sequence shown here is derived from an EMBL/GenBank/DDBJ whole genome shotgun (WGS) entry which is preliminary data.</text>
</comment>
<accession>A0ABX1FWU5</accession>
<gene>
    <name evidence="3" type="ORF">FXN61_41615</name>
</gene>
<keyword evidence="2" id="KW-1133">Transmembrane helix</keyword>
<dbReference type="Proteomes" id="UP001515943">
    <property type="component" value="Unassembled WGS sequence"/>
</dbReference>
<sequence length="113" mass="12040">MSSPAATKGSDSPKLRDDTTRFLCGAAHRDEEFADSAIREYLVEATRSIPRSPGVNAGAVLREAVGARTRRKVRDALLLALAVVVLFAARMPSTASRKVSPIGPGSERHPDAI</sequence>
<keyword evidence="2" id="KW-0812">Transmembrane</keyword>
<proteinExistence type="predicted"/>
<evidence type="ECO:0000256" key="2">
    <source>
        <dbReference type="SAM" id="Phobius"/>
    </source>
</evidence>
<evidence type="ECO:0000313" key="3">
    <source>
        <dbReference type="EMBL" id="NKE62878.1"/>
    </source>
</evidence>
<keyword evidence="2" id="KW-0472">Membrane</keyword>
<name>A0ABX1FWU5_9PSEU</name>
<keyword evidence="4" id="KW-1185">Reference proteome</keyword>
<dbReference type="EMBL" id="VSRL01000292">
    <property type="protein sequence ID" value="NKE62878.1"/>
    <property type="molecule type" value="Genomic_DNA"/>
</dbReference>
<protein>
    <submittedName>
        <fullName evidence="3">Uncharacterized protein</fullName>
    </submittedName>
</protein>
<organism evidence="3 4">
    <name type="scientific">Lentzea indica</name>
    <dbReference type="NCBI Taxonomy" id="2604800"/>
    <lineage>
        <taxon>Bacteria</taxon>
        <taxon>Bacillati</taxon>
        <taxon>Actinomycetota</taxon>
        <taxon>Actinomycetes</taxon>
        <taxon>Pseudonocardiales</taxon>
        <taxon>Pseudonocardiaceae</taxon>
        <taxon>Lentzea</taxon>
    </lineage>
</organism>
<feature type="region of interest" description="Disordered" evidence="1">
    <location>
        <begin position="93"/>
        <end position="113"/>
    </location>
</feature>
<feature type="non-terminal residue" evidence="3">
    <location>
        <position position="113"/>
    </location>
</feature>